<organism evidence="2 3">
    <name type="scientific">Acipenser ruthenus</name>
    <name type="common">Sterlet sturgeon</name>
    <dbReference type="NCBI Taxonomy" id="7906"/>
    <lineage>
        <taxon>Eukaryota</taxon>
        <taxon>Metazoa</taxon>
        <taxon>Chordata</taxon>
        <taxon>Craniata</taxon>
        <taxon>Vertebrata</taxon>
        <taxon>Euteleostomi</taxon>
        <taxon>Actinopterygii</taxon>
        <taxon>Chondrostei</taxon>
        <taxon>Acipenseriformes</taxon>
        <taxon>Acipenseridae</taxon>
        <taxon>Acipenser</taxon>
    </lineage>
</organism>
<proteinExistence type="predicted"/>
<name>A0A662YR03_ACIRT</name>
<keyword evidence="1" id="KW-1133">Transmembrane helix</keyword>
<dbReference type="AlphaFoldDB" id="A0A662YR03"/>
<reference evidence="2 3" key="1">
    <citation type="submission" date="2019-01" db="EMBL/GenBank/DDBJ databases">
        <title>Draft Genome and Complete Hox-Cluster Characterization of the Sterlet Sturgeon (Acipenser ruthenus).</title>
        <authorList>
            <person name="Wei Q."/>
        </authorList>
    </citation>
    <scope>NUCLEOTIDE SEQUENCE [LARGE SCALE GENOMIC DNA]</scope>
    <source>
        <strain evidence="2">WHYD16114868_AA</strain>
        <tissue evidence="2">Blood</tissue>
    </source>
</reference>
<protein>
    <submittedName>
        <fullName evidence="2">Uncharacterized protein</fullName>
    </submittedName>
</protein>
<keyword evidence="3" id="KW-1185">Reference proteome</keyword>
<evidence type="ECO:0000256" key="1">
    <source>
        <dbReference type="SAM" id="Phobius"/>
    </source>
</evidence>
<sequence length="74" mass="7040">MLVVAPGSPALAAVLGTLVLAMVAVLMLAVERGPPAVALGSQVAALVSLDVAGPLVVSGIRGVGPAAVVIPAPH</sequence>
<dbReference type="EMBL" id="SCEB01000507">
    <property type="protein sequence ID" value="RXM98969.1"/>
    <property type="molecule type" value="Genomic_DNA"/>
</dbReference>
<accession>A0A662YR03</accession>
<keyword evidence="1" id="KW-0472">Membrane</keyword>
<feature type="transmembrane region" description="Helical" evidence="1">
    <location>
        <begin position="12"/>
        <end position="30"/>
    </location>
</feature>
<comment type="caution">
    <text evidence="2">The sequence shown here is derived from an EMBL/GenBank/DDBJ whole genome shotgun (WGS) entry which is preliminary data.</text>
</comment>
<keyword evidence="1" id="KW-0812">Transmembrane</keyword>
<evidence type="ECO:0000313" key="3">
    <source>
        <dbReference type="Proteomes" id="UP000289886"/>
    </source>
</evidence>
<evidence type="ECO:0000313" key="2">
    <source>
        <dbReference type="EMBL" id="RXM98969.1"/>
    </source>
</evidence>
<gene>
    <name evidence="2" type="ORF">EOD39_12376</name>
</gene>
<dbReference type="Proteomes" id="UP000289886">
    <property type="component" value="Unassembled WGS sequence"/>
</dbReference>